<dbReference type="OrthoDB" id="9779128at2"/>
<comment type="similarity">
    <text evidence="3 4">Belongs to the RlpA family.</text>
</comment>
<accession>E4T3W3</accession>
<feature type="domain" description="RlpA-like protein double-psi beta-barrel" evidence="5">
    <location>
        <begin position="23"/>
        <end position="111"/>
    </location>
</feature>
<sequence precursor="true">MTRLLQLTIFFLIISTGFSFAQKQGNASYYSHRLKGRHTSDGGKYHPDSMTCAHRTYPLGTILRVRNPKNSKQVFVRVTDRGPHQRRLMIDLSYSAAKQLEIIGAGIALVEVTRLDSMPLSIPTPIYSPLPILRVSKVDVNKTLQPAS</sequence>
<keyword evidence="2 3" id="KW-0961">Cell wall biogenesis/degradation</keyword>
<evidence type="ECO:0000259" key="5">
    <source>
        <dbReference type="Pfam" id="PF03330"/>
    </source>
</evidence>
<dbReference type="Pfam" id="PF03330">
    <property type="entry name" value="DPBB_1"/>
    <property type="match status" value="1"/>
</dbReference>
<dbReference type="GO" id="GO:0008932">
    <property type="term" value="F:lytic endotransglycosylase activity"/>
    <property type="evidence" value="ECO:0007669"/>
    <property type="project" value="UniProtKB-UniRule"/>
</dbReference>
<dbReference type="Proteomes" id="UP000008718">
    <property type="component" value="Chromosome"/>
</dbReference>
<dbReference type="GO" id="GO:0000270">
    <property type="term" value="P:peptidoglycan metabolic process"/>
    <property type="evidence" value="ECO:0007669"/>
    <property type="project" value="UniProtKB-UniRule"/>
</dbReference>
<evidence type="ECO:0000256" key="3">
    <source>
        <dbReference type="HAMAP-Rule" id="MF_02071"/>
    </source>
</evidence>
<dbReference type="eggNOG" id="COG0797">
    <property type="taxonomic scope" value="Bacteria"/>
</dbReference>
<keyword evidence="7" id="KW-1185">Reference proteome</keyword>
<dbReference type="EMBL" id="CP002345">
    <property type="protein sequence ID" value="ADQ79407.1"/>
    <property type="molecule type" value="Genomic_DNA"/>
</dbReference>
<dbReference type="HOGENOM" id="CLU_042923_7_2_10"/>
<feature type="signal peptide" evidence="3">
    <location>
        <begin position="1"/>
        <end position="21"/>
    </location>
</feature>
<dbReference type="InterPro" id="IPR034718">
    <property type="entry name" value="RlpA"/>
</dbReference>
<evidence type="ECO:0000256" key="4">
    <source>
        <dbReference type="RuleBase" id="RU003495"/>
    </source>
</evidence>
<dbReference type="Gene3D" id="2.40.40.10">
    <property type="entry name" value="RlpA-like domain"/>
    <property type="match status" value="1"/>
</dbReference>
<dbReference type="NCBIfam" id="TIGR00413">
    <property type="entry name" value="rlpA"/>
    <property type="match status" value="1"/>
</dbReference>
<dbReference type="KEGG" id="ppn:Palpr_1260"/>
<dbReference type="CDD" id="cd22268">
    <property type="entry name" value="DPBB_RlpA-like"/>
    <property type="match status" value="1"/>
</dbReference>
<keyword evidence="3" id="KW-0732">Signal</keyword>
<dbReference type="HAMAP" id="MF_02071">
    <property type="entry name" value="RlpA"/>
    <property type="match status" value="1"/>
</dbReference>
<dbReference type="InterPro" id="IPR009009">
    <property type="entry name" value="RlpA-like_DPBB"/>
</dbReference>
<feature type="chain" id="PRO_5009991330" description="Probable endolytic peptidoglycan transglycosylase RlpA" evidence="3">
    <location>
        <begin position="22"/>
        <end position="148"/>
    </location>
</feature>
<dbReference type="RefSeq" id="WP_013444776.1">
    <property type="nucleotide sequence ID" value="NC_014734.1"/>
</dbReference>
<dbReference type="STRING" id="694427.Palpr_1260"/>
<evidence type="ECO:0000313" key="7">
    <source>
        <dbReference type="Proteomes" id="UP000008718"/>
    </source>
</evidence>
<dbReference type="EC" id="4.2.2.-" evidence="3"/>
<comment type="function">
    <text evidence="3">Lytic transglycosylase with a strong preference for naked glycan strands that lack stem peptides.</text>
</comment>
<evidence type="ECO:0000256" key="1">
    <source>
        <dbReference type="ARBA" id="ARBA00023239"/>
    </source>
</evidence>
<proteinExistence type="inferred from homology"/>
<keyword evidence="1 3" id="KW-0456">Lyase</keyword>
<organism evidence="6 7">
    <name type="scientific">Paludibacter propionicigenes (strain DSM 17365 / JCM 13257 / WB4)</name>
    <dbReference type="NCBI Taxonomy" id="694427"/>
    <lineage>
        <taxon>Bacteria</taxon>
        <taxon>Pseudomonadati</taxon>
        <taxon>Bacteroidota</taxon>
        <taxon>Bacteroidia</taxon>
        <taxon>Bacteroidales</taxon>
        <taxon>Paludibacteraceae</taxon>
        <taxon>Paludibacter</taxon>
    </lineage>
</organism>
<dbReference type="GO" id="GO:0071555">
    <property type="term" value="P:cell wall organization"/>
    <property type="evidence" value="ECO:0007669"/>
    <property type="project" value="UniProtKB-KW"/>
</dbReference>
<dbReference type="SUPFAM" id="SSF50685">
    <property type="entry name" value="Barwin-like endoglucanases"/>
    <property type="match status" value="1"/>
</dbReference>
<dbReference type="PANTHER" id="PTHR34183">
    <property type="entry name" value="ENDOLYTIC PEPTIDOGLYCAN TRANSGLYCOSYLASE RLPA"/>
    <property type="match status" value="1"/>
</dbReference>
<dbReference type="AlphaFoldDB" id="E4T3W3"/>
<keyword evidence="6" id="KW-0449">Lipoprotein</keyword>
<reference key="1">
    <citation type="submission" date="2010-11" db="EMBL/GenBank/DDBJ databases">
        <title>The complete genome of Paludibacter propionicigenes DSM 17365.</title>
        <authorList>
            <consortium name="US DOE Joint Genome Institute (JGI-PGF)"/>
            <person name="Lucas S."/>
            <person name="Copeland A."/>
            <person name="Lapidus A."/>
            <person name="Bruce D."/>
            <person name="Goodwin L."/>
            <person name="Pitluck S."/>
            <person name="Kyrpides N."/>
            <person name="Mavromatis K."/>
            <person name="Ivanova N."/>
            <person name="Munk A.C."/>
            <person name="Brettin T."/>
            <person name="Detter J.C."/>
            <person name="Han C."/>
            <person name="Tapia R."/>
            <person name="Land M."/>
            <person name="Hauser L."/>
            <person name="Markowitz V."/>
            <person name="Cheng J.-F."/>
            <person name="Hugenholtz P."/>
            <person name="Woyke T."/>
            <person name="Wu D."/>
            <person name="Gronow S."/>
            <person name="Wellnitz S."/>
            <person name="Brambilla E."/>
            <person name="Klenk H.-P."/>
            <person name="Eisen J.A."/>
        </authorList>
    </citation>
    <scope>NUCLEOTIDE SEQUENCE</scope>
    <source>
        <strain>WB4</strain>
    </source>
</reference>
<dbReference type="PANTHER" id="PTHR34183:SF1">
    <property type="entry name" value="ENDOLYTIC PEPTIDOGLYCAN TRANSGLYCOSYLASE RLPA"/>
    <property type="match status" value="1"/>
</dbReference>
<dbReference type="InterPro" id="IPR012997">
    <property type="entry name" value="RplA"/>
</dbReference>
<protein>
    <recommendedName>
        <fullName evidence="3">Probable endolytic peptidoglycan transglycosylase RlpA</fullName>
        <ecNumber evidence="3">4.2.2.-</ecNumber>
    </recommendedName>
</protein>
<name>E4T3W3_PALPW</name>
<reference evidence="6 7" key="2">
    <citation type="journal article" date="2011" name="Stand. Genomic Sci.">
        <title>Complete genome sequence of Paludibacter propionicigenes type strain (WB4).</title>
        <authorList>
            <person name="Gronow S."/>
            <person name="Munk C."/>
            <person name="Lapidus A."/>
            <person name="Nolan M."/>
            <person name="Lucas S."/>
            <person name="Hammon N."/>
            <person name="Deshpande S."/>
            <person name="Cheng J.F."/>
            <person name="Tapia R."/>
            <person name="Han C."/>
            <person name="Goodwin L."/>
            <person name="Pitluck S."/>
            <person name="Liolios K."/>
            <person name="Ivanova N."/>
            <person name="Mavromatis K."/>
            <person name="Mikhailova N."/>
            <person name="Pati A."/>
            <person name="Chen A."/>
            <person name="Palaniappan K."/>
            <person name="Land M."/>
            <person name="Hauser L."/>
            <person name="Chang Y.J."/>
            <person name="Jeffries C.D."/>
            <person name="Brambilla E."/>
            <person name="Rohde M."/>
            <person name="Goker M."/>
            <person name="Detter J.C."/>
            <person name="Woyke T."/>
            <person name="Bristow J."/>
            <person name="Eisen J.A."/>
            <person name="Markowitz V."/>
            <person name="Hugenholtz P."/>
            <person name="Kyrpides N.C."/>
            <person name="Klenk H.P."/>
        </authorList>
    </citation>
    <scope>NUCLEOTIDE SEQUENCE [LARGE SCALE GENOMIC DNA]</scope>
    <source>
        <strain evidence="7">DSM 17365 / JCM 13257 / WB4</strain>
    </source>
</reference>
<dbReference type="InterPro" id="IPR036908">
    <property type="entry name" value="RlpA-like_sf"/>
</dbReference>
<evidence type="ECO:0000256" key="2">
    <source>
        <dbReference type="ARBA" id="ARBA00023316"/>
    </source>
</evidence>
<gene>
    <name evidence="3" type="primary">rlpA</name>
    <name evidence="6" type="ordered locus">Palpr_1260</name>
</gene>
<evidence type="ECO:0000313" key="6">
    <source>
        <dbReference type="EMBL" id="ADQ79407.1"/>
    </source>
</evidence>